<evidence type="ECO:0000256" key="6">
    <source>
        <dbReference type="SAM" id="SignalP"/>
    </source>
</evidence>
<feature type="signal peptide" evidence="6">
    <location>
        <begin position="1"/>
        <end position="24"/>
    </location>
</feature>
<dbReference type="PROSITE" id="PS50198">
    <property type="entry name" value="PPIC_PPIASE_2"/>
    <property type="match status" value="1"/>
</dbReference>
<keyword evidence="4 5" id="KW-0697">Rotamase</keyword>
<dbReference type="InterPro" id="IPR000297">
    <property type="entry name" value="PPIase_PpiC"/>
</dbReference>
<comment type="similarity">
    <text evidence="2">Belongs to the PpiC/parvulin rotamase family.</text>
</comment>
<proteinExistence type="inferred from homology"/>
<comment type="catalytic activity">
    <reaction evidence="1">
        <text>[protein]-peptidylproline (omega=180) = [protein]-peptidylproline (omega=0)</text>
        <dbReference type="Rhea" id="RHEA:16237"/>
        <dbReference type="Rhea" id="RHEA-COMP:10747"/>
        <dbReference type="Rhea" id="RHEA-COMP:10748"/>
        <dbReference type="ChEBI" id="CHEBI:83833"/>
        <dbReference type="ChEBI" id="CHEBI:83834"/>
        <dbReference type="EC" id="5.2.1.8"/>
    </reaction>
</comment>
<gene>
    <name evidence="8" type="ORF">R0137_14900</name>
</gene>
<protein>
    <recommendedName>
        <fullName evidence="3">peptidylprolyl isomerase</fullName>
        <ecNumber evidence="3">5.2.1.8</ecNumber>
    </recommendedName>
</protein>
<dbReference type="PANTHER" id="PTHR47245:SF2">
    <property type="entry name" value="PEPTIDYL-PROLYL CIS-TRANS ISOMERASE HP_0175-RELATED"/>
    <property type="match status" value="1"/>
</dbReference>
<name>A0ABZ0IBM8_9GAMM</name>
<evidence type="ECO:0000313" key="8">
    <source>
        <dbReference type="EMBL" id="WOJ96520.1"/>
    </source>
</evidence>
<evidence type="ECO:0000256" key="5">
    <source>
        <dbReference type="PROSITE-ProRule" id="PRU00278"/>
    </source>
</evidence>
<keyword evidence="9" id="KW-1185">Reference proteome</keyword>
<dbReference type="InterPro" id="IPR050245">
    <property type="entry name" value="PrsA_foldase"/>
</dbReference>
<dbReference type="Pfam" id="PF13616">
    <property type="entry name" value="Rotamase_3"/>
    <property type="match status" value="1"/>
</dbReference>
<keyword evidence="5 8" id="KW-0413">Isomerase</keyword>
<dbReference type="RefSeq" id="WP_407327197.1">
    <property type="nucleotide sequence ID" value="NZ_CP136865.1"/>
</dbReference>
<dbReference type="EC" id="5.2.1.8" evidence="3"/>
<dbReference type="EMBL" id="CP136865">
    <property type="protein sequence ID" value="WOJ96520.1"/>
    <property type="molecule type" value="Genomic_DNA"/>
</dbReference>
<feature type="chain" id="PRO_5045191077" description="peptidylprolyl isomerase" evidence="6">
    <location>
        <begin position="25"/>
        <end position="298"/>
    </location>
</feature>
<dbReference type="Gene3D" id="3.10.50.40">
    <property type="match status" value="1"/>
</dbReference>
<dbReference type="Proteomes" id="UP001626549">
    <property type="component" value="Chromosome"/>
</dbReference>
<dbReference type="GO" id="GO:0016853">
    <property type="term" value="F:isomerase activity"/>
    <property type="evidence" value="ECO:0007669"/>
    <property type="project" value="UniProtKB-KW"/>
</dbReference>
<accession>A0ABZ0IBM8</accession>
<dbReference type="PANTHER" id="PTHR47245">
    <property type="entry name" value="PEPTIDYLPROLYL ISOMERASE"/>
    <property type="match status" value="1"/>
</dbReference>
<evidence type="ECO:0000256" key="4">
    <source>
        <dbReference type="ARBA" id="ARBA00023110"/>
    </source>
</evidence>
<organism evidence="8 9">
    <name type="scientific">Congregibacter brevis</name>
    <dbReference type="NCBI Taxonomy" id="3081201"/>
    <lineage>
        <taxon>Bacteria</taxon>
        <taxon>Pseudomonadati</taxon>
        <taxon>Pseudomonadota</taxon>
        <taxon>Gammaproteobacteria</taxon>
        <taxon>Cellvibrionales</taxon>
        <taxon>Halieaceae</taxon>
        <taxon>Congregibacter</taxon>
    </lineage>
</organism>
<evidence type="ECO:0000256" key="1">
    <source>
        <dbReference type="ARBA" id="ARBA00000971"/>
    </source>
</evidence>
<dbReference type="SUPFAM" id="SSF54534">
    <property type="entry name" value="FKBP-like"/>
    <property type="match status" value="1"/>
</dbReference>
<feature type="domain" description="PpiC" evidence="7">
    <location>
        <begin position="136"/>
        <end position="239"/>
    </location>
</feature>
<evidence type="ECO:0000313" key="9">
    <source>
        <dbReference type="Proteomes" id="UP001626549"/>
    </source>
</evidence>
<evidence type="ECO:0000259" key="7">
    <source>
        <dbReference type="PROSITE" id="PS50198"/>
    </source>
</evidence>
<sequence length="298" mass="33657">MSGFLNKFCFAVIVLIMASTTSIAEVVVRDGDIEITREEFEAALTMMPGSMLNAASNDLGERYELINNMMQVRKLAARADKLSSDTPGYWEAQFQILAIKRELAYQMELGKKTVPRPQQLAREYYETQKDKYAKKPETRLSSHILLASAPGLPREEVRAKAQDILDELRAGADFEALVQEYSADPGSKSRGGAIPTWMRFGDPGFSPPYSEALFTIEKVGDYAEITDSQFGIHIIRLDGVREGGYYPFEDVKQKIFADIVAEYRRLATSEINSRYDLTDEAYIDGPAMQELFEQRKKQ</sequence>
<dbReference type="InterPro" id="IPR046357">
    <property type="entry name" value="PPIase_dom_sf"/>
</dbReference>
<keyword evidence="6" id="KW-0732">Signal</keyword>
<reference evidence="8 9" key="1">
    <citation type="submission" date="2023-10" db="EMBL/GenBank/DDBJ databases">
        <title>Two novel species belonging to the OM43/NOR5 clade.</title>
        <authorList>
            <person name="Park M."/>
        </authorList>
    </citation>
    <scope>NUCLEOTIDE SEQUENCE [LARGE SCALE GENOMIC DNA]</scope>
    <source>
        <strain evidence="8 9">IMCC45268</strain>
    </source>
</reference>
<evidence type="ECO:0000256" key="3">
    <source>
        <dbReference type="ARBA" id="ARBA00013194"/>
    </source>
</evidence>
<evidence type="ECO:0000256" key="2">
    <source>
        <dbReference type="ARBA" id="ARBA00007656"/>
    </source>
</evidence>